<gene>
    <name evidence="9" type="ORF">N868_09035</name>
</gene>
<dbReference type="RefSeq" id="WP_043604610.1">
    <property type="nucleotide sequence ID" value="NZ_AXCY01000020.1"/>
</dbReference>
<feature type="transmembrane region" description="Helical" evidence="7">
    <location>
        <begin position="265"/>
        <end position="284"/>
    </location>
</feature>
<evidence type="ECO:0000259" key="8">
    <source>
        <dbReference type="PROSITE" id="PS50850"/>
    </source>
</evidence>
<proteinExistence type="predicted"/>
<evidence type="ECO:0000313" key="9">
    <source>
        <dbReference type="EMBL" id="KGM11470.1"/>
    </source>
</evidence>
<dbReference type="CDD" id="cd06173">
    <property type="entry name" value="MFS_MefA_like"/>
    <property type="match status" value="1"/>
</dbReference>
<evidence type="ECO:0000256" key="1">
    <source>
        <dbReference type="ARBA" id="ARBA00004651"/>
    </source>
</evidence>
<feature type="transmembrane region" description="Helical" evidence="7">
    <location>
        <begin position="175"/>
        <end position="196"/>
    </location>
</feature>
<feature type="transmembrane region" description="Helical" evidence="7">
    <location>
        <begin position="230"/>
        <end position="253"/>
    </location>
</feature>
<dbReference type="PANTHER" id="PTHR23513:SF6">
    <property type="entry name" value="MAJOR FACILITATOR SUPERFAMILY ASSOCIATED DOMAIN-CONTAINING PROTEIN"/>
    <property type="match status" value="1"/>
</dbReference>
<dbReference type="PANTHER" id="PTHR23513">
    <property type="entry name" value="INTEGRAL MEMBRANE EFFLUX PROTEIN-RELATED"/>
    <property type="match status" value="1"/>
</dbReference>
<feature type="transmembrane region" description="Helical" evidence="7">
    <location>
        <begin position="320"/>
        <end position="338"/>
    </location>
</feature>
<sequence>AAGVPGRAVVEPLGSRFQHLLAATTSSNLADGVLQVGVPLLALTLTRSPLEIAAASAAATLPWLLLSLPVGVAVDRFDRVRLLAGATALRVATLVGATAAAVTGVLSMPVLLALLLVLGVAEVVADSSSGALVPSVTPRSRLNAANSRLLGAQQLANAFLGGPAAGLLLGLGTGWLFGVPAGLCALTLLAVVRGLWGRVAPPVPSSAGADGTGLREGLEFVLRHRVVRPLLLTSTAMNFASSAYFAVFVLWVVGPGSAVGLPAPLFGVLTAILAVGALLGAVVTERLVRRFDEARLIGAALLVQAVLLVLPVVLPTVPALVVMGFFIGFANMVGNVVSRSLRQRLIPDRLLGRVGGASTLLAYGAMPLGALTGGAVGGAFGLPAVFVGAAAVSTAMVVWTLLSVNRVTIEQAEREAADR</sequence>
<feature type="transmembrane region" description="Helical" evidence="7">
    <location>
        <begin position="380"/>
        <end position="402"/>
    </location>
</feature>
<accession>A0A0A0BU24</accession>
<feature type="transmembrane region" description="Helical" evidence="7">
    <location>
        <begin position="94"/>
        <end position="121"/>
    </location>
</feature>
<keyword evidence="3" id="KW-1003">Cell membrane</keyword>
<keyword evidence="10" id="KW-1185">Reference proteome</keyword>
<feature type="non-terminal residue" evidence="9">
    <location>
        <position position="1"/>
    </location>
</feature>
<feature type="transmembrane region" description="Helical" evidence="7">
    <location>
        <begin position="296"/>
        <end position="314"/>
    </location>
</feature>
<evidence type="ECO:0000256" key="6">
    <source>
        <dbReference type="ARBA" id="ARBA00023136"/>
    </source>
</evidence>
<keyword evidence="4 7" id="KW-0812">Transmembrane</keyword>
<dbReference type="Proteomes" id="UP000029839">
    <property type="component" value="Unassembled WGS sequence"/>
</dbReference>
<dbReference type="InterPro" id="IPR010290">
    <property type="entry name" value="TM_effector"/>
</dbReference>
<name>A0A0A0BU24_9CELL</name>
<dbReference type="PROSITE" id="PS50850">
    <property type="entry name" value="MFS"/>
    <property type="match status" value="1"/>
</dbReference>
<dbReference type="Gene3D" id="1.20.1250.20">
    <property type="entry name" value="MFS general substrate transporter like domains"/>
    <property type="match status" value="1"/>
</dbReference>
<evidence type="ECO:0000256" key="5">
    <source>
        <dbReference type="ARBA" id="ARBA00022989"/>
    </source>
</evidence>
<evidence type="ECO:0000256" key="7">
    <source>
        <dbReference type="SAM" id="Phobius"/>
    </source>
</evidence>
<feature type="domain" description="Major facilitator superfamily (MFS) profile" evidence="8">
    <location>
        <begin position="16"/>
        <end position="408"/>
    </location>
</feature>
<dbReference type="AlphaFoldDB" id="A0A0A0BU24"/>
<evidence type="ECO:0000256" key="4">
    <source>
        <dbReference type="ARBA" id="ARBA00022692"/>
    </source>
</evidence>
<protein>
    <submittedName>
        <fullName evidence="9">MFS transporter</fullName>
    </submittedName>
</protein>
<evidence type="ECO:0000256" key="2">
    <source>
        <dbReference type="ARBA" id="ARBA00022448"/>
    </source>
</evidence>
<evidence type="ECO:0000256" key="3">
    <source>
        <dbReference type="ARBA" id="ARBA00022475"/>
    </source>
</evidence>
<dbReference type="OrthoDB" id="145388at2"/>
<reference evidence="9 10" key="1">
    <citation type="submission" date="2013-08" db="EMBL/GenBank/DDBJ databases">
        <title>Genome sequencing of Cellulomonas carbonis T26.</title>
        <authorList>
            <person name="Chen F."/>
            <person name="Li Y."/>
            <person name="Wang G."/>
        </authorList>
    </citation>
    <scope>NUCLEOTIDE SEQUENCE [LARGE SCALE GENOMIC DNA]</scope>
    <source>
        <strain evidence="9 10">T26</strain>
    </source>
</reference>
<dbReference type="GO" id="GO:0005886">
    <property type="term" value="C:plasma membrane"/>
    <property type="evidence" value="ECO:0007669"/>
    <property type="project" value="UniProtKB-SubCell"/>
</dbReference>
<dbReference type="EMBL" id="AXCY01000020">
    <property type="protein sequence ID" value="KGM11470.1"/>
    <property type="molecule type" value="Genomic_DNA"/>
</dbReference>
<feature type="transmembrane region" description="Helical" evidence="7">
    <location>
        <begin position="350"/>
        <end position="368"/>
    </location>
</feature>
<comment type="caution">
    <text evidence="9">The sequence shown here is derived from an EMBL/GenBank/DDBJ whole genome shotgun (WGS) entry which is preliminary data.</text>
</comment>
<feature type="transmembrane region" description="Helical" evidence="7">
    <location>
        <begin position="52"/>
        <end position="74"/>
    </location>
</feature>
<keyword evidence="2" id="KW-0813">Transport</keyword>
<keyword evidence="6 7" id="KW-0472">Membrane</keyword>
<dbReference type="GO" id="GO:0022857">
    <property type="term" value="F:transmembrane transporter activity"/>
    <property type="evidence" value="ECO:0007669"/>
    <property type="project" value="InterPro"/>
</dbReference>
<evidence type="ECO:0000313" key="10">
    <source>
        <dbReference type="Proteomes" id="UP000029839"/>
    </source>
</evidence>
<dbReference type="InterPro" id="IPR020846">
    <property type="entry name" value="MFS_dom"/>
</dbReference>
<reference evidence="9 10" key="2">
    <citation type="journal article" date="2015" name="Stand. Genomic Sci.">
        <title>Draft genome sequence of Cellulomonas carbonis T26(T) and comparative analysis of six Cellulomonas genomes.</title>
        <authorList>
            <person name="Zhuang W."/>
            <person name="Zhang S."/>
            <person name="Xia X."/>
            <person name="Wang G."/>
        </authorList>
    </citation>
    <scope>NUCLEOTIDE SEQUENCE [LARGE SCALE GENOMIC DNA]</scope>
    <source>
        <strain evidence="9 10">T26</strain>
    </source>
</reference>
<dbReference type="SUPFAM" id="SSF103473">
    <property type="entry name" value="MFS general substrate transporter"/>
    <property type="match status" value="1"/>
</dbReference>
<dbReference type="Pfam" id="PF05977">
    <property type="entry name" value="MFS_3"/>
    <property type="match status" value="1"/>
</dbReference>
<comment type="subcellular location">
    <subcellularLocation>
        <location evidence="1">Cell membrane</location>
        <topology evidence="1">Multi-pass membrane protein</topology>
    </subcellularLocation>
</comment>
<dbReference type="InterPro" id="IPR036259">
    <property type="entry name" value="MFS_trans_sf"/>
</dbReference>
<organism evidence="9 10">
    <name type="scientific">Cellulomonas carbonis T26</name>
    <dbReference type="NCBI Taxonomy" id="947969"/>
    <lineage>
        <taxon>Bacteria</taxon>
        <taxon>Bacillati</taxon>
        <taxon>Actinomycetota</taxon>
        <taxon>Actinomycetes</taxon>
        <taxon>Micrococcales</taxon>
        <taxon>Cellulomonadaceae</taxon>
        <taxon>Cellulomonas</taxon>
    </lineage>
</organism>
<keyword evidence="5 7" id="KW-1133">Transmembrane helix</keyword>